<name>A0A382CZ20_9ZZZZ</name>
<proteinExistence type="predicted"/>
<evidence type="ECO:0000313" key="1">
    <source>
        <dbReference type="EMBL" id="SVB31119.1"/>
    </source>
</evidence>
<sequence>MQRFLALATCLVLLLFGKSLTVATEAPPALPFATNGTLKMLYDNRMYPQAVELGRRVFFVWRGKNGYPFVNSYNLATRSLGQAHMLLSGHDDSINRTRYKKDHHFAPVIWADADGHLHTLFGCHRTPGLHLVSTKPKDHSRWQLGTQIAPSISYPKVHHIYGGKTLIYYRDDGHLGFWQYRITGDHGETWDVRDQPLVDMNAPPQDGVMASHAGSYHTTRVSADGKTLHVAFIWKMENELPNKRYGRTLHDHTRRHNLYYLKLNLPSGKAYNFEGQELTLPVNKGQADRHCLIWDTQERVAAVGPSICLDQKGNPVMSLPVSEDTPHACTFYLVRRENNQWTKTPITKTSHPFNSSHLHHNADGSIQAWLITGQGESVAEDDMNSYGWGDGIEEWKSDIAGKNWKRINDLSPKPNCRYQNIQFVSSAYGDIADDMLLFYGWTPTTKNGVGYFWQANTTNNLSRDQLVAWCIVPFDAKKRGPAERV</sequence>
<organism evidence="1">
    <name type="scientific">marine metagenome</name>
    <dbReference type="NCBI Taxonomy" id="408172"/>
    <lineage>
        <taxon>unclassified sequences</taxon>
        <taxon>metagenomes</taxon>
        <taxon>ecological metagenomes</taxon>
    </lineage>
</organism>
<accession>A0A382CZ20</accession>
<gene>
    <name evidence="1" type="ORF">METZ01_LOCUS183973</name>
</gene>
<dbReference type="SUPFAM" id="SSF89372">
    <property type="entry name" value="Fucose-specific lectin"/>
    <property type="match status" value="1"/>
</dbReference>
<protein>
    <recommendedName>
        <fullName evidence="2">Sialidase domain-containing protein</fullName>
    </recommendedName>
</protein>
<dbReference type="AlphaFoldDB" id="A0A382CZ20"/>
<evidence type="ECO:0008006" key="2">
    <source>
        <dbReference type="Google" id="ProtNLM"/>
    </source>
</evidence>
<dbReference type="EMBL" id="UINC01036719">
    <property type="protein sequence ID" value="SVB31119.1"/>
    <property type="molecule type" value="Genomic_DNA"/>
</dbReference>
<dbReference type="Pfam" id="PF15892">
    <property type="entry name" value="BNR_4"/>
    <property type="match status" value="1"/>
</dbReference>
<feature type="non-terminal residue" evidence="1">
    <location>
        <position position="485"/>
    </location>
</feature>
<reference evidence="1" key="1">
    <citation type="submission" date="2018-05" db="EMBL/GenBank/DDBJ databases">
        <authorList>
            <person name="Lanie J.A."/>
            <person name="Ng W.-L."/>
            <person name="Kazmierczak K.M."/>
            <person name="Andrzejewski T.M."/>
            <person name="Davidsen T.M."/>
            <person name="Wayne K.J."/>
            <person name="Tettelin H."/>
            <person name="Glass J.I."/>
            <person name="Rusch D."/>
            <person name="Podicherti R."/>
            <person name="Tsui H.-C.T."/>
            <person name="Winkler M.E."/>
        </authorList>
    </citation>
    <scope>NUCLEOTIDE SEQUENCE</scope>
</reference>